<dbReference type="InterPro" id="IPR021998">
    <property type="entry name" value="Alfin_N"/>
</dbReference>
<dbReference type="Gene3D" id="3.30.40.10">
    <property type="entry name" value="Zinc/RING finger domain, C3HC4 (zinc finger)"/>
    <property type="match status" value="1"/>
</dbReference>
<name>A0AAW1QHH5_9CHLO</name>
<feature type="region of interest" description="Disordered" evidence="8">
    <location>
        <begin position="130"/>
        <end position="202"/>
    </location>
</feature>
<evidence type="ECO:0000256" key="6">
    <source>
        <dbReference type="ARBA" id="ARBA00023163"/>
    </source>
</evidence>
<evidence type="ECO:0000256" key="8">
    <source>
        <dbReference type="SAM" id="MobiDB-lite"/>
    </source>
</evidence>
<dbReference type="SUPFAM" id="SSF57903">
    <property type="entry name" value="FYVE/PHD zinc finger"/>
    <property type="match status" value="1"/>
</dbReference>
<keyword evidence="6" id="KW-0804">Transcription</keyword>
<dbReference type="PANTHER" id="PTHR12321:SF98">
    <property type="entry name" value="PHD FINGER PROTEIN ALFIN-LIKE 5"/>
    <property type="match status" value="1"/>
</dbReference>
<dbReference type="GO" id="GO:0006355">
    <property type="term" value="P:regulation of DNA-templated transcription"/>
    <property type="evidence" value="ECO:0007669"/>
    <property type="project" value="InterPro"/>
</dbReference>
<evidence type="ECO:0000256" key="5">
    <source>
        <dbReference type="ARBA" id="ARBA00023015"/>
    </source>
</evidence>
<dbReference type="SMART" id="SM00249">
    <property type="entry name" value="PHD"/>
    <property type="match status" value="1"/>
</dbReference>
<evidence type="ECO:0000256" key="2">
    <source>
        <dbReference type="ARBA" id="ARBA00022723"/>
    </source>
</evidence>
<dbReference type="GO" id="GO:0000976">
    <property type="term" value="F:transcription cis-regulatory region binding"/>
    <property type="evidence" value="ECO:0007669"/>
    <property type="project" value="TreeGrafter"/>
</dbReference>
<keyword evidence="5" id="KW-0805">Transcription regulation</keyword>
<keyword evidence="3 7" id="KW-0863">Zinc-finger</keyword>
<accession>A0AAW1QHH5</accession>
<evidence type="ECO:0000313" key="11">
    <source>
        <dbReference type="Proteomes" id="UP001438707"/>
    </source>
</evidence>
<comment type="caution">
    <text evidence="10">The sequence shown here is derived from an EMBL/GenBank/DDBJ whole genome shotgun (WGS) entry which is preliminary data.</text>
</comment>
<evidence type="ECO:0000313" key="10">
    <source>
        <dbReference type="EMBL" id="KAK9820884.1"/>
    </source>
</evidence>
<dbReference type="PROSITE" id="PS50016">
    <property type="entry name" value="ZF_PHD_2"/>
    <property type="match status" value="1"/>
</dbReference>
<comment type="similarity">
    <text evidence="1">Belongs to the Alfin family.</text>
</comment>
<reference evidence="10 11" key="1">
    <citation type="journal article" date="2024" name="Nat. Commun.">
        <title>Phylogenomics reveals the evolutionary origins of lichenization in chlorophyte algae.</title>
        <authorList>
            <person name="Puginier C."/>
            <person name="Libourel C."/>
            <person name="Otte J."/>
            <person name="Skaloud P."/>
            <person name="Haon M."/>
            <person name="Grisel S."/>
            <person name="Petersen M."/>
            <person name="Berrin J.G."/>
            <person name="Delaux P.M."/>
            <person name="Dal Grande F."/>
            <person name="Keller J."/>
        </authorList>
    </citation>
    <scope>NUCLEOTIDE SEQUENCE [LARGE SCALE GENOMIC DNA]</scope>
    <source>
        <strain evidence="10 11">SAG 2145</strain>
    </source>
</reference>
<feature type="compositionally biased region" description="Polar residues" evidence="8">
    <location>
        <begin position="155"/>
        <end position="184"/>
    </location>
</feature>
<proteinExistence type="inferred from homology"/>
<dbReference type="InterPro" id="IPR045104">
    <property type="entry name" value="Alfin"/>
</dbReference>
<organism evidence="10 11">
    <name type="scientific">Apatococcus lobatus</name>
    <dbReference type="NCBI Taxonomy" id="904363"/>
    <lineage>
        <taxon>Eukaryota</taxon>
        <taxon>Viridiplantae</taxon>
        <taxon>Chlorophyta</taxon>
        <taxon>core chlorophytes</taxon>
        <taxon>Trebouxiophyceae</taxon>
        <taxon>Chlorellales</taxon>
        <taxon>Chlorellaceae</taxon>
        <taxon>Apatococcus</taxon>
    </lineage>
</organism>
<dbReference type="GO" id="GO:0005634">
    <property type="term" value="C:nucleus"/>
    <property type="evidence" value="ECO:0007669"/>
    <property type="project" value="TreeGrafter"/>
</dbReference>
<evidence type="ECO:0000259" key="9">
    <source>
        <dbReference type="PROSITE" id="PS50016"/>
    </source>
</evidence>
<dbReference type="GO" id="GO:0008270">
    <property type="term" value="F:zinc ion binding"/>
    <property type="evidence" value="ECO:0007669"/>
    <property type="project" value="UniProtKB-KW"/>
</dbReference>
<dbReference type="CDD" id="cd15613">
    <property type="entry name" value="PHD_AL_plant"/>
    <property type="match status" value="1"/>
</dbReference>
<dbReference type="AlphaFoldDB" id="A0AAW1QHH5"/>
<evidence type="ECO:0000256" key="1">
    <source>
        <dbReference type="ARBA" id="ARBA00010445"/>
    </source>
</evidence>
<feature type="compositionally biased region" description="Acidic residues" evidence="8">
    <location>
        <begin position="185"/>
        <end position="195"/>
    </location>
</feature>
<dbReference type="GO" id="GO:0042393">
    <property type="term" value="F:histone binding"/>
    <property type="evidence" value="ECO:0007669"/>
    <property type="project" value="InterPro"/>
</dbReference>
<dbReference type="EMBL" id="JALJOS010000042">
    <property type="protein sequence ID" value="KAK9820884.1"/>
    <property type="molecule type" value="Genomic_DNA"/>
</dbReference>
<keyword evidence="4" id="KW-0862">Zinc</keyword>
<dbReference type="InterPro" id="IPR019787">
    <property type="entry name" value="Znf_PHD-finger"/>
</dbReference>
<dbReference type="GO" id="GO:0003712">
    <property type="term" value="F:transcription coregulator activity"/>
    <property type="evidence" value="ECO:0007669"/>
    <property type="project" value="TreeGrafter"/>
</dbReference>
<evidence type="ECO:0000256" key="7">
    <source>
        <dbReference type="PROSITE-ProRule" id="PRU00146"/>
    </source>
</evidence>
<evidence type="ECO:0000256" key="4">
    <source>
        <dbReference type="ARBA" id="ARBA00022833"/>
    </source>
</evidence>
<evidence type="ECO:0000256" key="3">
    <source>
        <dbReference type="ARBA" id="ARBA00022771"/>
    </source>
</evidence>
<dbReference type="InterPro" id="IPR013083">
    <property type="entry name" value="Znf_RING/FYVE/PHD"/>
</dbReference>
<dbReference type="InterPro" id="IPR011011">
    <property type="entry name" value="Znf_FYVE_PHD"/>
</dbReference>
<dbReference type="PANTHER" id="PTHR12321">
    <property type="entry name" value="CPG BINDING PROTEIN"/>
    <property type="match status" value="1"/>
</dbReference>
<dbReference type="InterPro" id="IPR044104">
    <property type="entry name" value="PHD_AL_plant"/>
</dbReference>
<keyword evidence="11" id="KW-1185">Reference proteome</keyword>
<feature type="compositionally biased region" description="Polar residues" evidence="8">
    <location>
        <begin position="131"/>
        <end position="141"/>
    </location>
</feature>
<protein>
    <recommendedName>
        <fullName evidence="9">PHD-type domain-containing protein</fullName>
    </recommendedName>
</protein>
<sequence>MMRTPEDIFADFKSRRRGILNALTTDVEEFHRQADPDRENLCLYGTNDGNWVVDLPAEEVPPEVPEPALGINFARDGMQRRDWLALVAVHSDTWLVSVAFYYGARLHREGRERLFELINELPTCYEVVSGKASQSGKQTPVSRKRPSAGPPGPSRFSQHPRTSLPRTQNSSRPSMRQGDSSLSATDEEAEDEEEGGGGYADGEGDPCPNCGRVYKTGDFWIQCDFCDTWYDGKCVQMTPNKAQRMGKWKCPACLRRSGAA</sequence>
<dbReference type="Pfam" id="PF12165">
    <property type="entry name" value="Alfin"/>
    <property type="match status" value="1"/>
</dbReference>
<dbReference type="Pfam" id="PF00628">
    <property type="entry name" value="PHD"/>
    <property type="match status" value="1"/>
</dbReference>
<dbReference type="InterPro" id="IPR001965">
    <property type="entry name" value="Znf_PHD"/>
</dbReference>
<feature type="domain" description="PHD-type" evidence="9">
    <location>
        <begin position="204"/>
        <end position="256"/>
    </location>
</feature>
<keyword evidence="2" id="KW-0479">Metal-binding</keyword>
<gene>
    <name evidence="10" type="ORF">WJX74_001191</name>
</gene>
<dbReference type="Proteomes" id="UP001438707">
    <property type="component" value="Unassembled WGS sequence"/>
</dbReference>